<dbReference type="Proteomes" id="UP001157161">
    <property type="component" value="Unassembled WGS sequence"/>
</dbReference>
<feature type="compositionally biased region" description="Basic and acidic residues" evidence="1">
    <location>
        <begin position="16"/>
        <end position="25"/>
    </location>
</feature>
<feature type="transmembrane region" description="Helical" evidence="2">
    <location>
        <begin position="38"/>
        <end position="57"/>
    </location>
</feature>
<evidence type="ECO:0000256" key="1">
    <source>
        <dbReference type="SAM" id="MobiDB-lite"/>
    </source>
</evidence>
<reference evidence="3" key="1">
    <citation type="journal article" date="2014" name="Int. J. Syst. Evol. Microbiol.">
        <title>Complete genome sequence of Corynebacterium casei LMG S-19264T (=DSM 44701T), isolated from a smear-ripened cheese.</title>
        <authorList>
            <consortium name="US DOE Joint Genome Institute (JGI-PGF)"/>
            <person name="Walter F."/>
            <person name="Albersmeier A."/>
            <person name="Kalinowski J."/>
            <person name="Ruckert C."/>
        </authorList>
    </citation>
    <scope>NUCLEOTIDE SEQUENCE</scope>
    <source>
        <strain evidence="3">NBRC 112290</strain>
    </source>
</reference>
<sequence>MPEQTPATEAPPPRRAVREEMEVRPPSEQSRARRRRRFQILGGVLGVAVVVLVVLLLTRPGGGEPDPTATPVPTETVTAPVPTPAAPPVERDTSTALLAALPGSVLAWSVTDQVPAEDLRGAGALEAYTLTYGDGEGSATLVVAQWRSAELAAEHLAQVPPAGETVRSEEVLVGGAPVGFVTVASDGAGEDRVAWSNGATTFELRAPQGAGASFYDAFGM</sequence>
<evidence type="ECO:0000256" key="2">
    <source>
        <dbReference type="SAM" id="Phobius"/>
    </source>
</evidence>
<feature type="region of interest" description="Disordered" evidence="1">
    <location>
        <begin position="1"/>
        <end position="33"/>
    </location>
</feature>
<name>A0AA37UTQ5_9MICO</name>
<dbReference type="RefSeq" id="WP_284248910.1">
    <property type="nucleotide sequence ID" value="NZ_BSUM01000001.1"/>
</dbReference>
<accession>A0AA37UTQ5</accession>
<feature type="compositionally biased region" description="Low complexity" evidence="1">
    <location>
        <begin position="67"/>
        <end position="80"/>
    </location>
</feature>
<keyword evidence="4" id="KW-1185">Reference proteome</keyword>
<comment type="caution">
    <text evidence="3">The sequence shown here is derived from an EMBL/GenBank/DDBJ whole genome shotgun (WGS) entry which is preliminary data.</text>
</comment>
<protein>
    <submittedName>
        <fullName evidence="3">Uncharacterized protein</fullName>
    </submittedName>
</protein>
<dbReference type="EMBL" id="BSUM01000001">
    <property type="protein sequence ID" value="GMA30327.1"/>
    <property type="molecule type" value="Genomic_DNA"/>
</dbReference>
<keyword evidence="2" id="KW-0472">Membrane</keyword>
<proteinExistence type="predicted"/>
<dbReference type="AlphaFoldDB" id="A0AA37UTQ5"/>
<gene>
    <name evidence="3" type="ORF">GCM10025875_03190</name>
</gene>
<organism evidence="3 4">
    <name type="scientific">Litorihabitans aurantiacus</name>
    <dbReference type="NCBI Taxonomy" id="1930061"/>
    <lineage>
        <taxon>Bacteria</taxon>
        <taxon>Bacillati</taxon>
        <taxon>Actinomycetota</taxon>
        <taxon>Actinomycetes</taxon>
        <taxon>Micrococcales</taxon>
        <taxon>Beutenbergiaceae</taxon>
        <taxon>Litorihabitans</taxon>
    </lineage>
</organism>
<keyword evidence="2" id="KW-0812">Transmembrane</keyword>
<feature type="region of interest" description="Disordered" evidence="1">
    <location>
        <begin position="60"/>
        <end position="89"/>
    </location>
</feature>
<reference evidence="3" key="2">
    <citation type="submission" date="2023-02" db="EMBL/GenBank/DDBJ databases">
        <authorList>
            <person name="Sun Q."/>
            <person name="Mori K."/>
        </authorList>
    </citation>
    <scope>NUCLEOTIDE SEQUENCE</scope>
    <source>
        <strain evidence="3">NBRC 112290</strain>
    </source>
</reference>
<keyword evidence="2" id="KW-1133">Transmembrane helix</keyword>
<evidence type="ECO:0000313" key="3">
    <source>
        <dbReference type="EMBL" id="GMA30327.1"/>
    </source>
</evidence>
<evidence type="ECO:0000313" key="4">
    <source>
        <dbReference type="Proteomes" id="UP001157161"/>
    </source>
</evidence>